<comment type="similarity">
    <text evidence="2 7">Belongs to the FlgH family.</text>
</comment>
<evidence type="ECO:0000256" key="4">
    <source>
        <dbReference type="ARBA" id="ARBA00023136"/>
    </source>
</evidence>
<comment type="subunit">
    <text evidence="7">The basal body constitutes a major portion of the flagellar organelle and consists of four rings (L,P,S, and M) mounted on a central rod.</text>
</comment>
<dbReference type="PRINTS" id="PR01008">
    <property type="entry name" value="FLGLRINGFLGH"/>
</dbReference>
<gene>
    <name evidence="7 9" type="primary">flgH</name>
    <name evidence="9" type="ORF">ASN18_1745</name>
</gene>
<dbReference type="HAMAP" id="MF_00415">
    <property type="entry name" value="FlgH"/>
    <property type="match status" value="1"/>
</dbReference>
<keyword evidence="3 8" id="KW-0732">Signal</keyword>
<keyword evidence="5 7" id="KW-0975">Bacterial flagellum</keyword>
<evidence type="ECO:0000256" key="2">
    <source>
        <dbReference type="ARBA" id="ARBA00006929"/>
    </source>
</evidence>
<keyword evidence="6 7" id="KW-0998">Cell outer membrane</keyword>
<reference evidence="9 10" key="1">
    <citation type="submission" date="2015-11" db="EMBL/GenBank/DDBJ databases">
        <authorList>
            <person name="Lin W."/>
        </authorList>
    </citation>
    <scope>NUCLEOTIDE SEQUENCE [LARGE SCALE GENOMIC DNA]</scope>
    <source>
        <strain evidence="9 10">HCH-1</strain>
    </source>
</reference>
<dbReference type="PANTHER" id="PTHR34933">
    <property type="entry name" value="FLAGELLAR L-RING PROTEIN"/>
    <property type="match status" value="1"/>
</dbReference>
<keyword evidence="10" id="KW-1185">Reference proteome</keyword>
<evidence type="ECO:0000313" key="9">
    <source>
        <dbReference type="EMBL" id="KWT85389.1"/>
    </source>
</evidence>
<dbReference type="Pfam" id="PF02107">
    <property type="entry name" value="FlgH"/>
    <property type="match status" value="1"/>
</dbReference>
<evidence type="ECO:0000256" key="6">
    <source>
        <dbReference type="ARBA" id="ARBA00023237"/>
    </source>
</evidence>
<evidence type="ECO:0000256" key="3">
    <source>
        <dbReference type="ARBA" id="ARBA00022729"/>
    </source>
</evidence>
<keyword evidence="9" id="KW-0282">Flagellum</keyword>
<dbReference type="RefSeq" id="WP_085052362.1">
    <property type="nucleotide sequence ID" value="NZ_LNQR01000062.1"/>
</dbReference>
<comment type="subcellular location">
    <subcellularLocation>
        <location evidence="7">Cell outer membrane</location>
    </subcellularLocation>
    <subcellularLocation>
        <location evidence="7">Bacterial flagellum basal body</location>
    </subcellularLocation>
</comment>
<dbReference type="EMBL" id="LNQR01000062">
    <property type="protein sequence ID" value="KWT85389.1"/>
    <property type="molecule type" value="Genomic_DNA"/>
</dbReference>
<evidence type="ECO:0000313" key="10">
    <source>
        <dbReference type="Proteomes" id="UP000060487"/>
    </source>
</evidence>
<protein>
    <recommendedName>
        <fullName evidence="7">Flagellar L-ring protein</fullName>
    </recommendedName>
    <alternativeName>
        <fullName evidence="7">Basal body L-ring protein</fullName>
    </alternativeName>
</protein>
<comment type="caution">
    <text evidence="9">The sequence shown here is derived from an EMBL/GenBank/DDBJ whole genome shotgun (WGS) entry which is preliminary data.</text>
</comment>
<evidence type="ECO:0000256" key="1">
    <source>
        <dbReference type="ARBA" id="ARBA00002591"/>
    </source>
</evidence>
<accession>A0ABR5SF30</accession>
<organism evidence="9 10">
    <name type="scientific">Candidatus Magnetominusculus xianensis</name>
    <dbReference type="NCBI Taxonomy" id="1748249"/>
    <lineage>
        <taxon>Bacteria</taxon>
        <taxon>Pseudomonadati</taxon>
        <taxon>Nitrospirota</taxon>
        <taxon>Nitrospiria</taxon>
        <taxon>Nitrospirales</taxon>
        <taxon>Nitrospiraceae</taxon>
        <taxon>Candidatus Magnetominusculus</taxon>
    </lineage>
</organism>
<dbReference type="PANTHER" id="PTHR34933:SF1">
    <property type="entry name" value="FLAGELLAR L-RING PROTEIN"/>
    <property type="match status" value="1"/>
</dbReference>
<evidence type="ECO:0000256" key="8">
    <source>
        <dbReference type="SAM" id="SignalP"/>
    </source>
</evidence>
<evidence type="ECO:0000256" key="7">
    <source>
        <dbReference type="HAMAP-Rule" id="MF_00415"/>
    </source>
</evidence>
<evidence type="ECO:0000256" key="5">
    <source>
        <dbReference type="ARBA" id="ARBA00023143"/>
    </source>
</evidence>
<keyword evidence="9" id="KW-0966">Cell projection</keyword>
<proteinExistence type="inferred from homology"/>
<sequence length="234" mass="25349">MLKMIKTISAAALLAAVCAGCSTPANKLPAKPAPYIYGGASAQRPENGSLWNDSASLFEDRRARRLNDVLMINIVEKTKANAKEETTGNKQSSYNSLLANFFNVNANKLGLYPSTTSVGTASTPQLNTTNTDKFTGKGETKHEGTITATISAKVVEVLPNGNMVIDSRKEVTVNYETQFIVMQGIVRPDDVDQSNSISSQKVADVRLYLVGDGFLEELQSPGWLGRLWGSLRPF</sequence>
<name>A0ABR5SF30_9BACT</name>
<comment type="function">
    <text evidence="1 7">Assembles around the rod to form the L-ring and probably protects the motor/basal body from shearing forces during rotation.</text>
</comment>
<keyword evidence="9" id="KW-0969">Cilium</keyword>
<feature type="signal peptide" evidence="8">
    <location>
        <begin position="1"/>
        <end position="27"/>
    </location>
</feature>
<dbReference type="InterPro" id="IPR000527">
    <property type="entry name" value="Flag_Lring"/>
</dbReference>
<dbReference type="Proteomes" id="UP000060487">
    <property type="component" value="Unassembled WGS sequence"/>
</dbReference>
<feature type="chain" id="PRO_5047090881" description="Flagellar L-ring protein" evidence="8">
    <location>
        <begin position="28"/>
        <end position="234"/>
    </location>
</feature>
<keyword evidence="4 7" id="KW-0472">Membrane</keyword>